<keyword evidence="3" id="KW-1185">Reference proteome</keyword>
<evidence type="ECO:0000313" key="3">
    <source>
        <dbReference type="Proteomes" id="UP000672011"/>
    </source>
</evidence>
<evidence type="ECO:0000313" key="2">
    <source>
        <dbReference type="EMBL" id="QTV05019.1"/>
    </source>
</evidence>
<name>A0ABX7XB42_9FLAO</name>
<dbReference type="RefSeq" id="WP_230475651.1">
    <property type="nucleotide sequence ID" value="NZ_CP072842.1"/>
</dbReference>
<accession>A0ABX7XB42</accession>
<dbReference type="EMBL" id="CP072842">
    <property type="protein sequence ID" value="QTV05019.1"/>
    <property type="molecule type" value="Genomic_DNA"/>
</dbReference>
<protein>
    <recommendedName>
        <fullName evidence="4">Peptidase S74 domain-containing protein</fullName>
    </recommendedName>
</protein>
<keyword evidence="1" id="KW-0175">Coiled coil</keyword>
<evidence type="ECO:0000256" key="1">
    <source>
        <dbReference type="SAM" id="Coils"/>
    </source>
</evidence>
<proteinExistence type="predicted"/>
<reference evidence="2 3" key="1">
    <citation type="journal article" date="2021" name="Int. J. Syst. Evol. Microbiol.">
        <title>Faecalibacter bovis sp. nov., isolated from cow faeces.</title>
        <authorList>
            <person name="Li F."/>
            <person name="Zhao W."/>
            <person name="Hong Q."/>
            <person name="Shao Q."/>
            <person name="Song J."/>
            <person name="Yang S."/>
        </authorList>
    </citation>
    <scope>NUCLEOTIDE SEQUENCE [LARGE SCALE GENOMIC DNA]</scope>
    <source>
        <strain evidence="2 3">ZY171143</strain>
    </source>
</reference>
<evidence type="ECO:0008006" key="4">
    <source>
        <dbReference type="Google" id="ProtNLM"/>
    </source>
</evidence>
<organism evidence="2 3">
    <name type="scientific">Faecalibacter bovis</name>
    <dbReference type="NCBI Taxonomy" id="2898187"/>
    <lineage>
        <taxon>Bacteria</taxon>
        <taxon>Pseudomonadati</taxon>
        <taxon>Bacteroidota</taxon>
        <taxon>Flavobacteriia</taxon>
        <taxon>Flavobacteriales</taxon>
        <taxon>Weeksellaceae</taxon>
        <taxon>Faecalibacter</taxon>
    </lineage>
</organism>
<gene>
    <name evidence="2" type="ORF">J9309_09485</name>
</gene>
<dbReference type="Proteomes" id="UP000672011">
    <property type="component" value="Chromosome"/>
</dbReference>
<sequence>MRISPTGNVGIGTIDPLIKLHVVGNSFTTQNIGLGSKLYFNNENLATPTVYIHKLNSSEPNIESYGAFNIRNPSETTTTHNLRIFDRPNDTTPSFAINKSGVLLLGSGGTSSPDVRISRGGPNWVRFQNTMLTISRDVNEPISSPGLRFSRQDLHSTSNPYANFEIMMSGKLRWGDALSVPDLSLERNPDGFLKLEGVKYDGATGVRYLTYDTTDKLIKMTSIPPTSPRWEIIDSESREMIDSLNTKITSLEDKIRDLELKIERLIDRQNP</sequence>
<reference evidence="3" key="2">
    <citation type="submission" date="2021-04" db="EMBL/GenBank/DDBJ databases">
        <title>Taxonomy of Flavobacteriaceae bacterium ZY171143.</title>
        <authorList>
            <person name="Li F."/>
        </authorList>
    </citation>
    <scope>NUCLEOTIDE SEQUENCE [LARGE SCALE GENOMIC DNA]</scope>
    <source>
        <strain evidence="3">ZY171143</strain>
    </source>
</reference>
<feature type="coiled-coil region" evidence="1">
    <location>
        <begin position="241"/>
        <end position="268"/>
    </location>
</feature>